<dbReference type="RefSeq" id="WP_390252624.1">
    <property type="nucleotide sequence ID" value="NZ_JBHSDT010000008.1"/>
</dbReference>
<organism evidence="1 2">
    <name type="scientific">Gracilibacillus xinjiangensis</name>
    <dbReference type="NCBI Taxonomy" id="1193282"/>
    <lineage>
        <taxon>Bacteria</taxon>
        <taxon>Bacillati</taxon>
        <taxon>Bacillota</taxon>
        <taxon>Bacilli</taxon>
        <taxon>Bacillales</taxon>
        <taxon>Bacillaceae</taxon>
        <taxon>Gracilibacillus</taxon>
    </lineage>
</organism>
<dbReference type="EMBL" id="JBHSDT010000008">
    <property type="protein sequence ID" value="MFC4404085.1"/>
    <property type="molecule type" value="Genomic_DNA"/>
</dbReference>
<keyword evidence="2" id="KW-1185">Reference proteome</keyword>
<dbReference type="Proteomes" id="UP001595882">
    <property type="component" value="Unassembled WGS sequence"/>
</dbReference>
<accession>A0ABV8WWI2</accession>
<proteinExistence type="predicted"/>
<protein>
    <recommendedName>
        <fullName evidence="3">Prolyl aminopeptidase</fullName>
    </recommendedName>
</protein>
<comment type="caution">
    <text evidence="1">The sequence shown here is derived from an EMBL/GenBank/DDBJ whole genome shotgun (WGS) entry which is preliminary data.</text>
</comment>
<reference evidence="2" key="1">
    <citation type="journal article" date="2019" name="Int. J. Syst. Evol. Microbiol.">
        <title>The Global Catalogue of Microorganisms (GCM) 10K type strain sequencing project: providing services to taxonomists for standard genome sequencing and annotation.</title>
        <authorList>
            <consortium name="The Broad Institute Genomics Platform"/>
            <consortium name="The Broad Institute Genome Sequencing Center for Infectious Disease"/>
            <person name="Wu L."/>
            <person name="Ma J."/>
        </authorList>
    </citation>
    <scope>NUCLEOTIDE SEQUENCE [LARGE SCALE GENOMIC DNA]</scope>
    <source>
        <strain evidence="2">CCUG 37865</strain>
    </source>
</reference>
<dbReference type="InterPro" id="IPR029058">
    <property type="entry name" value="AB_hydrolase_fold"/>
</dbReference>
<evidence type="ECO:0000313" key="1">
    <source>
        <dbReference type="EMBL" id="MFC4404085.1"/>
    </source>
</evidence>
<dbReference type="SUPFAM" id="SSF53474">
    <property type="entry name" value="alpha/beta-Hydrolases"/>
    <property type="match status" value="1"/>
</dbReference>
<gene>
    <name evidence="1" type="ORF">ACFOY7_13505</name>
</gene>
<sequence length="46" mass="5121">MGKLINIRENKLYIEELGKGNGETLLYLHGGPGASCIDFCYYQAKV</sequence>
<evidence type="ECO:0008006" key="3">
    <source>
        <dbReference type="Google" id="ProtNLM"/>
    </source>
</evidence>
<name>A0ABV8WWI2_9BACI</name>
<evidence type="ECO:0000313" key="2">
    <source>
        <dbReference type="Proteomes" id="UP001595882"/>
    </source>
</evidence>
<dbReference type="Gene3D" id="3.40.50.1820">
    <property type="entry name" value="alpha/beta hydrolase"/>
    <property type="match status" value="1"/>
</dbReference>